<dbReference type="EMBL" id="JAGYPF010000002">
    <property type="protein sequence ID" value="MBS4213061.1"/>
    <property type="molecule type" value="Genomic_DNA"/>
</dbReference>
<keyword evidence="12" id="KW-1185">Reference proteome</keyword>
<evidence type="ECO:0000256" key="10">
    <source>
        <dbReference type="RuleBase" id="RU364028"/>
    </source>
</evidence>
<feature type="transmembrane region" description="Helical" evidence="10">
    <location>
        <begin position="325"/>
        <end position="348"/>
    </location>
</feature>
<reference evidence="11" key="1">
    <citation type="submission" date="2021-05" db="EMBL/GenBank/DDBJ databases">
        <title>Novel Bacillus species.</title>
        <authorList>
            <person name="Liu G."/>
        </authorList>
    </citation>
    <scope>NUCLEOTIDE SEQUENCE</scope>
    <source>
        <strain evidence="11">FJAT-49825</strain>
    </source>
</reference>
<dbReference type="GO" id="GO:0043708">
    <property type="term" value="P:cell adhesion involved in biofilm formation"/>
    <property type="evidence" value="ECO:0007669"/>
    <property type="project" value="InterPro"/>
</dbReference>
<keyword evidence="6 10" id="KW-0812">Transmembrane</keyword>
<gene>
    <name evidence="11" type="primary">pgaC</name>
    <name evidence="11" type="ORF">KHA99_11435</name>
</gene>
<evidence type="ECO:0000256" key="9">
    <source>
        <dbReference type="NCBIfam" id="TIGR03937"/>
    </source>
</evidence>
<feature type="transmembrane region" description="Helical" evidence="10">
    <location>
        <begin position="393"/>
        <end position="415"/>
    </location>
</feature>
<protein>
    <recommendedName>
        <fullName evidence="9 10">Poly-beta-1,6-N-acetyl-D-glucosamine synthase</fullName>
        <shortName evidence="10">Poly-beta-1,6-GlcNAc synthase</shortName>
        <ecNumber evidence="10">2.4.1.-</ecNumber>
    </recommendedName>
</protein>
<feature type="transmembrane region" description="Helical" evidence="10">
    <location>
        <begin position="9"/>
        <end position="25"/>
    </location>
</feature>
<dbReference type="PANTHER" id="PTHR43630:SF1">
    <property type="entry name" value="POLY-BETA-1,6-N-ACETYL-D-GLUCOSAMINE SYNTHASE"/>
    <property type="match status" value="1"/>
</dbReference>
<dbReference type="Gene3D" id="3.90.550.10">
    <property type="entry name" value="Spore Coat Polysaccharide Biosynthesis Protein SpsA, Chain A"/>
    <property type="match status" value="1"/>
</dbReference>
<comment type="similarity">
    <text evidence="2 10">Belongs to the glycosyltransferase 2 family.</text>
</comment>
<proteinExistence type="inferred from homology"/>
<name>A0A942YWU4_9BACI</name>
<feature type="transmembrane region" description="Helical" evidence="10">
    <location>
        <begin position="360"/>
        <end position="381"/>
    </location>
</feature>
<evidence type="ECO:0000313" key="11">
    <source>
        <dbReference type="EMBL" id="MBS4213061.1"/>
    </source>
</evidence>
<evidence type="ECO:0000256" key="5">
    <source>
        <dbReference type="ARBA" id="ARBA00022679"/>
    </source>
</evidence>
<accession>A0A942YWU4</accession>
<keyword evidence="5 10" id="KW-0808">Transferase</keyword>
<sequence length="441" mass="51474">MSIELYERVFIYIYGTISIEFYLPLGRDTLKTVLVLFLFYYPLAMGVLWIIGSLIFFVKKERNQEFPDYRDEELPFVSLLIPAYNEEKTIEETINYVSHLNYPHYEVIVINDGSNDRTLEILKSLLHLNSKLRVVNVVDNKGKANALKQGVLASKGELIATIDSDAILDKDALKYIIPHFITPHNGERVGAVTGNPRIRNRTSLLSKVQLVEYSSIIGLIKRTQRIIGKVMTVSGVFVVFRKKALLDAGMWDTDLITDDIGVTWKLQRRFWDVRYEPRALCWMLVPETIKGICKQRLRWTQGGIEVILRHRDIFLDWRQRRLYPIYIEQVLSILWSVIWFISAIIFLYKAIFLQNNLVPIMWIGNYLSIICLLQFLVALFIESRYEKGILLYLLWGIWYPIIYWHINALLVIVALPKGIKILKESKDEFATWESPDRGLHL</sequence>
<evidence type="ECO:0000313" key="12">
    <source>
        <dbReference type="Proteomes" id="UP000679749"/>
    </source>
</evidence>
<evidence type="ECO:0000256" key="2">
    <source>
        <dbReference type="ARBA" id="ARBA00006739"/>
    </source>
</evidence>
<comment type="caution">
    <text evidence="11">The sequence shown here is derived from an EMBL/GenBank/DDBJ whole genome shotgun (WGS) entry which is preliminary data.</text>
</comment>
<dbReference type="EC" id="2.4.1.-" evidence="10"/>
<dbReference type="InterPro" id="IPR023853">
    <property type="entry name" value="PGA_PgaC/IcaA"/>
</dbReference>
<evidence type="ECO:0000256" key="3">
    <source>
        <dbReference type="ARBA" id="ARBA00022475"/>
    </source>
</evidence>
<keyword evidence="4 10" id="KW-0328">Glycosyltransferase</keyword>
<dbReference type="PANTHER" id="PTHR43630">
    <property type="entry name" value="POLY-BETA-1,6-N-ACETYL-D-GLUCOSAMINE SYNTHASE"/>
    <property type="match status" value="1"/>
</dbReference>
<evidence type="ECO:0000256" key="8">
    <source>
        <dbReference type="ARBA" id="ARBA00023136"/>
    </source>
</evidence>
<organism evidence="11 12">
    <name type="scientific">Neobacillus rhizophilus</name>
    <dbReference type="NCBI Taxonomy" id="2833579"/>
    <lineage>
        <taxon>Bacteria</taxon>
        <taxon>Bacillati</taxon>
        <taxon>Bacillota</taxon>
        <taxon>Bacilli</taxon>
        <taxon>Bacillales</taxon>
        <taxon>Bacillaceae</taxon>
        <taxon>Neobacillus</taxon>
    </lineage>
</organism>
<dbReference type="NCBIfam" id="TIGR03937">
    <property type="entry name" value="PgaC_IcaA"/>
    <property type="match status" value="1"/>
</dbReference>
<keyword evidence="7 10" id="KW-1133">Transmembrane helix</keyword>
<dbReference type="Pfam" id="PF13641">
    <property type="entry name" value="Glyco_tranf_2_3"/>
    <property type="match status" value="1"/>
</dbReference>
<dbReference type="GO" id="GO:0005886">
    <property type="term" value="C:plasma membrane"/>
    <property type="evidence" value="ECO:0007669"/>
    <property type="project" value="UniProtKB-SubCell"/>
</dbReference>
<dbReference type="Proteomes" id="UP000679749">
    <property type="component" value="Unassembled WGS sequence"/>
</dbReference>
<dbReference type="SUPFAM" id="SSF53448">
    <property type="entry name" value="Nucleotide-diphospho-sugar transferases"/>
    <property type="match status" value="1"/>
</dbReference>
<evidence type="ECO:0000256" key="7">
    <source>
        <dbReference type="ARBA" id="ARBA00022989"/>
    </source>
</evidence>
<keyword evidence="3 10" id="KW-1003">Cell membrane</keyword>
<dbReference type="InterPro" id="IPR029044">
    <property type="entry name" value="Nucleotide-diphossugar_trans"/>
</dbReference>
<evidence type="ECO:0000256" key="6">
    <source>
        <dbReference type="ARBA" id="ARBA00022692"/>
    </source>
</evidence>
<evidence type="ECO:0000256" key="1">
    <source>
        <dbReference type="ARBA" id="ARBA00004651"/>
    </source>
</evidence>
<keyword evidence="8 10" id="KW-0472">Membrane</keyword>
<feature type="transmembrane region" description="Helical" evidence="10">
    <location>
        <begin position="37"/>
        <end position="58"/>
    </location>
</feature>
<comment type="subcellular location">
    <subcellularLocation>
        <location evidence="1 10">Cell membrane</location>
        <topology evidence="1 10">Multi-pass membrane protein</topology>
    </subcellularLocation>
</comment>
<dbReference type="GO" id="GO:0008375">
    <property type="term" value="F:acetylglucosaminyltransferase activity"/>
    <property type="evidence" value="ECO:0007669"/>
    <property type="project" value="UniProtKB-UniRule"/>
</dbReference>
<dbReference type="AlphaFoldDB" id="A0A942YWU4"/>
<dbReference type="CDD" id="cd06423">
    <property type="entry name" value="CESA_like"/>
    <property type="match status" value="1"/>
</dbReference>
<evidence type="ECO:0000256" key="4">
    <source>
        <dbReference type="ARBA" id="ARBA00022676"/>
    </source>
</evidence>